<accession>A0A7Z0PGW6</accession>
<evidence type="ECO:0000259" key="1">
    <source>
        <dbReference type="Pfam" id="PF00561"/>
    </source>
</evidence>
<dbReference type="Gene3D" id="3.40.50.1820">
    <property type="entry name" value="alpha/beta hydrolase"/>
    <property type="match status" value="1"/>
</dbReference>
<dbReference type="InterPro" id="IPR000073">
    <property type="entry name" value="AB_hydrolase_1"/>
</dbReference>
<keyword evidence="3" id="KW-1185">Reference proteome</keyword>
<dbReference type="SUPFAM" id="SSF53474">
    <property type="entry name" value="alpha/beta-Hydrolases"/>
    <property type="match status" value="1"/>
</dbReference>
<dbReference type="PANTHER" id="PTHR12277">
    <property type="entry name" value="ALPHA/BETA HYDROLASE DOMAIN-CONTAINING PROTEIN"/>
    <property type="match status" value="1"/>
</dbReference>
<keyword evidence="2" id="KW-0378">Hydrolase</keyword>
<protein>
    <submittedName>
        <fullName evidence="2">Alpha/beta fold hydrolase</fullName>
    </submittedName>
</protein>
<gene>
    <name evidence="2" type="ORF">HP397_03140</name>
</gene>
<evidence type="ECO:0000313" key="3">
    <source>
        <dbReference type="Proteomes" id="UP000526184"/>
    </source>
</evidence>
<dbReference type="PANTHER" id="PTHR12277:SF81">
    <property type="entry name" value="PROTEIN ABHD13"/>
    <property type="match status" value="1"/>
</dbReference>
<reference evidence="2 3" key="1">
    <citation type="submission" date="2020-05" db="EMBL/GenBank/DDBJ databases">
        <title>Streptobacillus felis strain LHL191014123.</title>
        <authorList>
            <person name="Fawzy A."/>
            <person name="Rau J."/>
            <person name="Risse K."/>
            <person name="Schauerte N."/>
            <person name="Geiger C."/>
            <person name="Blom J."/>
            <person name="Imirzalioglu C."/>
            <person name="Falgenhauer J."/>
            <person name="Bach A."/>
            <person name="Herden C."/>
            <person name="Eisenberg T."/>
        </authorList>
    </citation>
    <scope>NUCLEOTIDE SEQUENCE [LARGE SCALE GENOMIC DNA]</scope>
    <source>
        <strain evidence="2 3">LHL191014123</strain>
    </source>
</reference>
<dbReference type="GO" id="GO:0016787">
    <property type="term" value="F:hydrolase activity"/>
    <property type="evidence" value="ECO:0007669"/>
    <property type="project" value="UniProtKB-KW"/>
</dbReference>
<comment type="caution">
    <text evidence="2">The sequence shown here is derived from an EMBL/GenBank/DDBJ whole genome shotgun (WGS) entry which is preliminary data.</text>
</comment>
<evidence type="ECO:0000313" key="2">
    <source>
        <dbReference type="EMBL" id="NYV27820.1"/>
    </source>
</evidence>
<dbReference type="Pfam" id="PF00561">
    <property type="entry name" value="Abhydrolase_1"/>
    <property type="match status" value="1"/>
</dbReference>
<sequence>MFLFDSYLLNAIEKYPRVTLEMSLKDVMKSKNRLICGKYSPLSFDMEFEEIEYSSGNIKLYGWYIPVDGAKKTIVINHGRKNNRVFSLKFLQLFIDMQLNEKYNIFLPDLRNSGKSDIAKTAFGYRFAEDIKNTLIMLNEKFYTTDFVLYGFSQGGMGSALVPYLYAEELSLKGINIEKMILDSPVSNIKETILHHSLFLGLKIPSVIMSFPLARFNFKIDGRLNELRLSKVLGKVPTLILQSEKDDVTPYDMINKEYQIIKDLCSHDDGLVKPIFKVFRKGQHVRIYLQYKWEYTDSIQNFLNLE</sequence>
<dbReference type="InterPro" id="IPR029058">
    <property type="entry name" value="AB_hydrolase_fold"/>
</dbReference>
<proteinExistence type="predicted"/>
<dbReference type="EMBL" id="JABMKT010000012">
    <property type="protein sequence ID" value="NYV27820.1"/>
    <property type="molecule type" value="Genomic_DNA"/>
</dbReference>
<dbReference type="Proteomes" id="UP000526184">
    <property type="component" value="Unassembled WGS sequence"/>
</dbReference>
<feature type="domain" description="AB hydrolase-1" evidence="1">
    <location>
        <begin position="73"/>
        <end position="185"/>
    </location>
</feature>
<dbReference type="RefSeq" id="WP_067320750.1">
    <property type="nucleotide sequence ID" value="NZ_CBCRWS010000007.1"/>
</dbReference>
<name>A0A7Z0PGW6_9FUSO</name>
<dbReference type="AlphaFoldDB" id="A0A7Z0PGW6"/>
<organism evidence="2 3">
    <name type="scientific">Streptobacillus felis</name>
    <dbReference type="NCBI Taxonomy" id="1384509"/>
    <lineage>
        <taxon>Bacteria</taxon>
        <taxon>Fusobacteriati</taxon>
        <taxon>Fusobacteriota</taxon>
        <taxon>Fusobacteriia</taxon>
        <taxon>Fusobacteriales</taxon>
        <taxon>Leptotrichiaceae</taxon>
        <taxon>Streptobacillus</taxon>
    </lineage>
</organism>
<dbReference type="OrthoDB" id="81266at2"/>